<dbReference type="InterPro" id="IPR016142">
    <property type="entry name" value="Citrate_synth-like_lrg_a-sub"/>
</dbReference>
<evidence type="ECO:0000256" key="6">
    <source>
        <dbReference type="SAM" id="MobiDB-lite"/>
    </source>
</evidence>
<evidence type="ECO:0000313" key="9">
    <source>
        <dbReference type="Proteomes" id="UP001596039"/>
    </source>
</evidence>
<evidence type="ECO:0000256" key="5">
    <source>
        <dbReference type="RuleBase" id="RU003406"/>
    </source>
</evidence>
<dbReference type="SUPFAM" id="SSF48256">
    <property type="entry name" value="Citrate synthase"/>
    <property type="match status" value="1"/>
</dbReference>
<evidence type="ECO:0000256" key="3">
    <source>
        <dbReference type="ARBA" id="ARBA00012972"/>
    </source>
</evidence>
<evidence type="ECO:0000256" key="2">
    <source>
        <dbReference type="ARBA" id="ARBA00010566"/>
    </source>
</evidence>
<dbReference type="EC" id="2.3.3.16" evidence="3"/>
<dbReference type="InterPro" id="IPR041657">
    <property type="entry name" value="HTH_17"/>
</dbReference>
<dbReference type="PANTHER" id="PTHR11739:SF4">
    <property type="entry name" value="CITRATE SYNTHASE, PEROXISOMAL"/>
    <property type="match status" value="1"/>
</dbReference>
<dbReference type="PRINTS" id="PR00143">
    <property type="entry name" value="CITRTSNTHASE"/>
</dbReference>
<feature type="region of interest" description="Disordered" evidence="6">
    <location>
        <begin position="405"/>
        <end position="431"/>
    </location>
</feature>
<dbReference type="Pfam" id="PF00285">
    <property type="entry name" value="Citrate_synt"/>
    <property type="match status" value="1"/>
</dbReference>
<dbReference type="Pfam" id="PF12728">
    <property type="entry name" value="HTH_17"/>
    <property type="match status" value="1"/>
</dbReference>
<proteinExistence type="inferred from homology"/>
<dbReference type="SUPFAM" id="SSF46955">
    <property type="entry name" value="Putative DNA-binding domain"/>
    <property type="match status" value="1"/>
</dbReference>
<comment type="caution">
    <text evidence="8">The sequence shown here is derived from an EMBL/GenBank/DDBJ whole genome shotgun (WGS) entry which is preliminary data.</text>
</comment>
<gene>
    <name evidence="8" type="ORF">ACFPJ4_01920</name>
</gene>
<feature type="domain" description="Helix-turn-helix" evidence="7">
    <location>
        <begin position="10"/>
        <end position="60"/>
    </location>
</feature>
<evidence type="ECO:0000259" key="7">
    <source>
        <dbReference type="Pfam" id="PF12728"/>
    </source>
</evidence>
<comment type="similarity">
    <text evidence="2 5">Belongs to the citrate synthase family.</text>
</comment>
<evidence type="ECO:0000256" key="1">
    <source>
        <dbReference type="ARBA" id="ARBA00005163"/>
    </source>
</evidence>
<dbReference type="InterPro" id="IPR002020">
    <property type="entry name" value="Citrate_synthase"/>
</dbReference>
<keyword evidence="9" id="KW-1185">Reference proteome</keyword>
<comment type="pathway">
    <text evidence="1">Carbohydrate metabolism; tricarboxylic acid cycle.</text>
</comment>
<dbReference type="InterPro" id="IPR019810">
    <property type="entry name" value="Citrate_synthase_AS"/>
</dbReference>
<keyword evidence="4 5" id="KW-0808">Transferase</keyword>
<dbReference type="Proteomes" id="UP001596039">
    <property type="component" value="Unassembled WGS sequence"/>
</dbReference>
<evidence type="ECO:0000313" key="8">
    <source>
        <dbReference type="EMBL" id="MFC5500991.1"/>
    </source>
</evidence>
<accession>A0ABW0NKP9</accession>
<organism evidence="8 9">
    <name type="scientific">Lysinimonas soli</name>
    <dbReference type="NCBI Taxonomy" id="1074233"/>
    <lineage>
        <taxon>Bacteria</taxon>
        <taxon>Bacillati</taxon>
        <taxon>Actinomycetota</taxon>
        <taxon>Actinomycetes</taxon>
        <taxon>Micrococcales</taxon>
        <taxon>Microbacteriaceae</taxon>
        <taxon>Lysinimonas</taxon>
    </lineage>
</organism>
<name>A0ABW0NKP9_9MICO</name>
<dbReference type="Gene3D" id="1.10.1660.10">
    <property type="match status" value="1"/>
</dbReference>
<dbReference type="Gene3D" id="1.10.580.10">
    <property type="entry name" value="Citrate Synthase, domain 1"/>
    <property type="match status" value="1"/>
</dbReference>
<dbReference type="Gene3D" id="1.10.230.10">
    <property type="entry name" value="Cytochrome P450-Terp, domain 2"/>
    <property type="match status" value="1"/>
</dbReference>
<protein>
    <recommendedName>
        <fullName evidence="3">citrate synthase (unknown stereospecificity)</fullName>
        <ecNumber evidence="3">2.3.3.16</ecNumber>
    </recommendedName>
</protein>
<evidence type="ECO:0000256" key="4">
    <source>
        <dbReference type="ARBA" id="ARBA00022679"/>
    </source>
</evidence>
<reference evidence="9" key="1">
    <citation type="journal article" date="2019" name="Int. J. Syst. Evol. Microbiol.">
        <title>The Global Catalogue of Microorganisms (GCM) 10K type strain sequencing project: providing services to taxonomists for standard genome sequencing and annotation.</title>
        <authorList>
            <consortium name="The Broad Institute Genomics Platform"/>
            <consortium name="The Broad Institute Genome Sequencing Center for Infectious Disease"/>
            <person name="Wu L."/>
            <person name="Ma J."/>
        </authorList>
    </citation>
    <scope>NUCLEOTIDE SEQUENCE [LARGE SCALE GENOMIC DNA]</scope>
    <source>
        <strain evidence="9">CGMCC 4.6997</strain>
    </source>
</reference>
<dbReference type="PROSITE" id="PS00480">
    <property type="entry name" value="CITRATE_SYNTHASE"/>
    <property type="match status" value="1"/>
</dbReference>
<dbReference type="PANTHER" id="PTHR11739">
    <property type="entry name" value="CITRATE SYNTHASE"/>
    <property type="match status" value="1"/>
</dbReference>
<dbReference type="EMBL" id="JBHSMG010000001">
    <property type="protein sequence ID" value="MFC5500991.1"/>
    <property type="molecule type" value="Genomic_DNA"/>
</dbReference>
<dbReference type="InterPro" id="IPR036969">
    <property type="entry name" value="Citrate_synthase_sf"/>
</dbReference>
<dbReference type="InterPro" id="IPR016143">
    <property type="entry name" value="Citrate_synth-like_sm_a-sub"/>
</dbReference>
<sequence length="431" mass="45784">MTHDSTVPRLTTAQAAARLGVKPATLYAYVARGLIASIRADTGGSTFDALEVEAFARSRRRAGERPGRPRATGGTGRPLMVVDSPLTLLDGDRLYFRGVSAVDLARRATFEEGLEFLWNSGETPGVVRSGPELASRVASAGELLGPASRPLDRMMLAVVLAGSCDPLRDELSPAVVRSAGRRMISAMVDALPRLQQPLDHSEADSPLARRLWARLTGESPSEAEIALLDQTLILCLDHDLAAATMAARIAASARAHPYAAVQAALGAFDSSLHGSASIAAADMIASARNSGHPERALAEQLRAGRAIPGFGHLIYREHDPRAEAVFAAMRGIPRYHDVLRTVDRLDAIMASRSPRPANIDLALAAFALGAGMGRGAGQLIFAIARTGGWIAHIVDEYGQAPMRLRPESRYTGPAPQGSLPPTTPDLRRLVS</sequence>
<dbReference type="InterPro" id="IPR009061">
    <property type="entry name" value="DNA-bd_dom_put_sf"/>
</dbReference>
<dbReference type="RefSeq" id="WP_386738598.1">
    <property type="nucleotide sequence ID" value="NZ_JBHSMG010000001.1"/>
</dbReference>